<dbReference type="InterPro" id="IPR015300">
    <property type="entry name" value="DNA-bd_pseudobarrel_sf"/>
</dbReference>
<dbReference type="PANTHER" id="PTHR31541">
    <property type="entry name" value="B3 DOMAIN PLANT PROTEIN-RELATED"/>
    <property type="match status" value="1"/>
</dbReference>
<comment type="subcellular location">
    <subcellularLocation>
        <location evidence="1">Nucleus</location>
    </subcellularLocation>
</comment>
<comment type="caution">
    <text evidence="7">The sequence shown here is derived from an EMBL/GenBank/DDBJ whole genome shotgun (WGS) entry which is preliminary data.</text>
</comment>
<evidence type="ECO:0000256" key="1">
    <source>
        <dbReference type="ARBA" id="ARBA00004123"/>
    </source>
</evidence>
<keyword evidence="4" id="KW-0804">Transcription</keyword>
<evidence type="ECO:0000259" key="6">
    <source>
        <dbReference type="PROSITE" id="PS50863"/>
    </source>
</evidence>
<dbReference type="GO" id="GO:0003677">
    <property type="term" value="F:DNA binding"/>
    <property type="evidence" value="ECO:0007669"/>
    <property type="project" value="UniProtKB-KW"/>
</dbReference>
<feature type="domain" description="TF-B3" evidence="6">
    <location>
        <begin position="1"/>
        <end position="73"/>
    </location>
</feature>
<accession>A0AAE1RPP5</accession>
<dbReference type="Gene3D" id="2.40.330.10">
    <property type="entry name" value="DNA-binding pseudobarrel domain"/>
    <property type="match status" value="1"/>
</dbReference>
<evidence type="ECO:0000313" key="7">
    <source>
        <dbReference type="EMBL" id="KAK4356195.1"/>
    </source>
</evidence>
<evidence type="ECO:0000256" key="4">
    <source>
        <dbReference type="ARBA" id="ARBA00023163"/>
    </source>
</evidence>
<gene>
    <name evidence="7" type="ORF">RND71_025166</name>
</gene>
<dbReference type="Pfam" id="PF03754">
    <property type="entry name" value="At2g31720-like"/>
    <property type="match status" value="1"/>
</dbReference>
<dbReference type="InterPro" id="IPR003340">
    <property type="entry name" value="B3_DNA-bd"/>
</dbReference>
<evidence type="ECO:0000256" key="2">
    <source>
        <dbReference type="ARBA" id="ARBA00023015"/>
    </source>
</evidence>
<evidence type="ECO:0000256" key="5">
    <source>
        <dbReference type="ARBA" id="ARBA00023242"/>
    </source>
</evidence>
<keyword evidence="8" id="KW-1185">Reference proteome</keyword>
<name>A0AAE1RPP5_9SOLA</name>
<dbReference type="SUPFAM" id="SSF101936">
    <property type="entry name" value="DNA-binding pseudobarrel domain"/>
    <property type="match status" value="1"/>
</dbReference>
<evidence type="ECO:0000256" key="3">
    <source>
        <dbReference type="ARBA" id="ARBA00023125"/>
    </source>
</evidence>
<dbReference type="InterPro" id="IPR005508">
    <property type="entry name" value="At2g31720-like"/>
</dbReference>
<proteinExistence type="predicted"/>
<reference evidence="7" key="1">
    <citation type="submission" date="2023-12" db="EMBL/GenBank/DDBJ databases">
        <title>Genome assembly of Anisodus tanguticus.</title>
        <authorList>
            <person name="Wang Y.-J."/>
        </authorList>
    </citation>
    <scope>NUCLEOTIDE SEQUENCE</scope>
    <source>
        <strain evidence="7">KB-2021</strain>
        <tissue evidence="7">Leaf</tissue>
    </source>
</reference>
<keyword evidence="2" id="KW-0805">Transcription regulation</keyword>
<keyword evidence="3" id="KW-0238">DNA-binding</keyword>
<organism evidence="7 8">
    <name type="scientific">Anisodus tanguticus</name>
    <dbReference type="NCBI Taxonomy" id="243964"/>
    <lineage>
        <taxon>Eukaryota</taxon>
        <taxon>Viridiplantae</taxon>
        <taxon>Streptophyta</taxon>
        <taxon>Embryophyta</taxon>
        <taxon>Tracheophyta</taxon>
        <taxon>Spermatophyta</taxon>
        <taxon>Magnoliopsida</taxon>
        <taxon>eudicotyledons</taxon>
        <taxon>Gunneridae</taxon>
        <taxon>Pentapetalae</taxon>
        <taxon>asterids</taxon>
        <taxon>lamiids</taxon>
        <taxon>Solanales</taxon>
        <taxon>Solanaceae</taxon>
        <taxon>Solanoideae</taxon>
        <taxon>Hyoscyameae</taxon>
        <taxon>Anisodus</taxon>
    </lineage>
</organism>
<sequence>MSVTLIDPSREICKINMRKWYMNKDNGKTNLSYVLVTYWNEVVRRNALKRGTLVQLWKFRKGEDLCVALKLLRNHPNGDLLK</sequence>
<dbReference type="PANTHER" id="PTHR31541:SF25">
    <property type="entry name" value="GAMMA-GLIADIN B"/>
    <property type="match status" value="1"/>
</dbReference>
<dbReference type="Proteomes" id="UP001291623">
    <property type="component" value="Unassembled WGS sequence"/>
</dbReference>
<dbReference type="EMBL" id="JAVYJV010000013">
    <property type="protein sequence ID" value="KAK4356195.1"/>
    <property type="molecule type" value="Genomic_DNA"/>
</dbReference>
<protein>
    <recommendedName>
        <fullName evidence="6">TF-B3 domain-containing protein</fullName>
    </recommendedName>
</protein>
<dbReference type="GO" id="GO:0005634">
    <property type="term" value="C:nucleus"/>
    <property type="evidence" value="ECO:0007669"/>
    <property type="project" value="UniProtKB-SubCell"/>
</dbReference>
<evidence type="ECO:0000313" key="8">
    <source>
        <dbReference type="Proteomes" id="UP001291623"/>
    </source>
</evidence>
<dbReference type="PROSITE" id="PS50863">
    <property type="entry name" value="B3"/>
    <property type="match status" value="1"/>
</dbReference>
<keyword evidence="5" id="KW-0539">Nucleus</keyword>
<dbReference type="AlphaFoldDB" id="A0AAE1RPP5"/>